<dbReference type="RefSeq" id="WP_009242412.1">
    <property type="nucleotide sequence ID" value="NZ_AP028249.1"/>
</dbReference>
<evidence type="ECO:0000313" key="1">
    <source>
        <dbReference type="EMBL" id="CUN49171.1"/>
    </source>
</evidence>
<reference evidence="2 4" key="2">
    <citation type="journal article" date="2019" name="Science, e1252229">
        <title>Invertible promoters mediate bacterial phase variation, antibiotic resistance, and host adaptation in the gut.</title>
        <authorList>
            <person name="Jiang X."/>
            <person name="Hall A.B."/>
            <person name="Arthur T.D."/>
            <person name="Plichta D.R."/>
            <person name="Covington C.T."/>
            <person name="Poyet M."/>
            <person name="Crothers J."/>
            <person name="Moses P.L."/>
            <person name="Tolonen A.C."/>
            <person name="Vlamakis H."/>
            <person name="Alm E.J."/>
            <person name="Xavier R.J."/>
        </authorList>
    </citation>
    <scope>NUCLEOTIDE SEQUENCE [LARGE SCALE GENOMIC DNA]</scope>
    <source>
        <strain evidence="4">aa_0143</strain>
        <strain evidence="2">Aa_0143</strain>
    </source>
</reference>
<evidence type="ECO:0008006" key="5">
    <source>
        <dbReference type="Google" id="ProtNLM"/>
    </source>
</evidence>
<gene>
    <name evidence="2" type="ORF">EAI93_09725</name>
    <name evidence="1" type="ORF">ERS852456_00039</name>
</gene>
<evidence type="ECO:0000313" key="3">
    <source>
        <dbReference type="Proteomes" id="UP000095787"/>
    </source>
</evidence>
<evidence type="ECO:0000313" key="4">
    <source>
        <dbReference type="Proteomes" id="UP000292665"/>
    </source>
</evidence>
<dbReference type="Proteomes" id="UP000095787">
    <property type="component" value="Unassembled WGS sequence"/>
</dbReference>
<evidence type="ECO:0000313" key="2">
    <source>
        <dbReference type="EMBL" id="RYS78927.1"/>
    </source>
</evidence>
<dbReference type="EMBL" id="RCYR01000019">
    <property type="protein sequence ID" value="RYS78927.1"/>
    <property type="molecule type" value="Genomic_DNA"/>
</dbReference>
<proteinExistence type="predicted"/>
<organism evidence="1 3">
    <name type="scientific">[Ruminococcus] torques</name>
    <dbReference type="NCBI Taxonomy" id="33039"/>
    <lineage>
        <taxon>Bacteria</taxon>
        <taxon>Bacillati</taxon>
        <taxon>Bacillota</taxon>
        <taxon>Clostridia</taxon>
        <taxon>Lachnospirales</taxon>
        <taxon>Lachnospiraceae</taxon>
        <taxon>Mediterraneibacter</taxon>
    </lineage>
</organism>
<reference evidence="1 3" key="1">
    <citation type="submission" date="2015-09" db="EMBL/GenBank/DDBJ databases">
        <authorList>
            <consortium name="Pathogen Informatics"/>
        </authorList>
    </citation>
    <scope>NUCLEOTIDE SEQUENCE [LARGE SCALE GENOMIC DNA]</scope>
    <source>
        <strain evidence="1 3">2789STDY5834841</strain>
    </source>
</reference>
<dbReference type="AlphaFoldDB" id="A0A173XBP3"/>
<dbReference type="CDD" id="cd06462">
    <property type="entry name" value="Peptidase_S24_S26"/>
    <property type="match status" value="1"/>
</dbReference>
<accession>A0A173XBP3</accession>
<dbReference type="Proteomes" id="UP000292665">
    <property type="component" value="Unassembled WGS sequence"/>
</dbReference>
<dbReference type="EMBL" id="CYZO01000001">
    <property type="protein sequence ID" value="CUN49171.1"/>
    <property type="molecule type" value="Genomic_DNA"/>
</dbReference>
<name>A0A173XBP3_9FIRM</name>
<dbReference type="InterPro" id="IPR036286">
    <property type="entry name" value="LexA/Signal_pep-like_sf"/>
</dbReference>
<dbReference type="GeneID" id="97328130"/>
<protein>
    <recommendedName>
        <fullName evidence="5">Signal peptidase I</fullName>
    </recommendedName>
</protein>
<dbReference type="SUPFAM" id="SSF51306">
    <property type="entry name" value="LexA/Signal peptidase"/>
    <property type="match status" value="1"/>
</dbReference>
<sequence length="146" mass="17524">MRNTSLEEELRSGKTCVSTTVGDSMEPMLRNRRDTIIIEPVHGRLKRYDLPLYRRPDGKYVLHRILHVKKEGYIICGDNRWWKENVPEEWILGVVTEFYRGEKHISVRYPTYRLYVHLWCDLFLIRAAILRIKNKLQRIKKARTAQ</sequence>